<dbReference type="InterPro" id="IPR036291">
    <property type="entry name" value="NAD(P)-bd_dom_sf"/>
</dbReference>
<dbReference type="PANTHER" id="PTHR43161:SF26">
    <property type="entry name" value="GALACTITOL 1-PHOSPHATE 5-DEHYDROGENASE"/>
    <property type="match status" value="1"/>
</dbReference>
<dbReference type="STRING" id="69279.BG36_04465"/>
<keyword evidence="5" id="KW-0560">Oxidoreductase</keyword>
<evidence type="ECO:0000256" key="6">
    <source>
        <dbReference type="RuleBase" id="RU361277"/>
    </source>
</evidence>
<dbReference type="InterPro" id="IPR011032">
    <property type="entry name" value="GroES-like_sf"/>
</dbReference>
<feature type="domain" description="Enoyl reductase (ER)" evidence="7">
    <location>
        <begin position="8"/>
        <end position="347"/>
    </location>
</feature>
<protein>
    <submittedName>
        <fullName evidence="8">Butanediol dehydrogenase</fullName>
    </submittedName>
</protein>
<dbReference type="GO" id="GO:0000721">
    <property type="term" value="F:(R,R)-butanediol dehydrogenase activity"/>
    <property type="evidence" value="ECO:0007669"/>
    <property type="project" value="TreeGrafter"/>
</dbReference>
<dbReference type="CDD" id="cd08233">
    <property type="entry name" value="butanediol_DH_like"/>
    <property type="match status" value="1"/>
</dbReference>
<name>A0A011UPM1_9HYPH</name>
<dbReference type="PROSITE" id="PS00059">
    <property type="entry name" value="ADH_ZINC"/>
    <property type="match status" value="1"/>
</dbReference>
<dbReference type="Gene3D" id="3.90.180.10">
    <property type="entry name" value="Medium-chain alcohol dehydrogenases, catalytic domain"/>
    <property type="match status" value="1"/>
</dbReference>
<organism evidence="8 9">
    <name type="scientific">Aquamicrobium defluvii</name>
    <dbReference type="NCBI Taxonomy" id="69279"/>
    <lineage>
        <taxon>Bacteria</taxon>
        <taxon>Pseudomonadati</taxon>
        <taxon>Pseudomonadota</taxon>
        <taxon>Alphaproteobacteria</taxon>
        <taxon>Hyphomicrobiales</taxon>
        <taxon>Phyllobacteriaceae</taxon>
        <taxon>Aquamicrobium</taxon>
    </lineage>
</organism>
<sequence>MKAALWYKANDIRVEEVAEPTPGPGQVKIKVKWTGICGSDLHEYVAGPIFIPVGSPHPVSHEVAPIVMGHEFSGEVAAVGDGVTRLKAGDRVVVEPILACGHCDACRHGKYNLCDSLGFHGLSGGGGGFSAYTVVGERWVHKMPAGLSFEQGALVEPAAVALHAVRVSSFKPGGTAAVFGAGPIGLLVVEALKVAGARMIHVVELSEQRAAKALELGAISVIDPSKEDAVQRIRDFTDGGVDVAFEVTGVPSVLQQCIDVTRYEGEAIIVSIWEKEAAVQPNTVVLKERNLKGTIAYRDVFPAVMDLMVQGYFSAERLVTKRIELDDIVPEGFEALVAEKSQIKILVRAPE</sequence>
<dbReference type="PANTHER" id="PTHR43161">
    <property type="entry name" value="SORBITOL DEHYDROGENASE"/>
    <property type="match status" value="1"/>
</dbReference>
<dbReference type="InterPro" id="IPR002328">
    <property type="entry name" value="ADH_Zn_CS"/>
</dbReference>
<keyword evidence="3 6" id="KW-0479">Metal-binding</keyword>
<dbReference type="RefSeq" id="WP_035026701.1">
    <property type="nucleotide sequence ID" value="NZ_KK073887.1"/>
</dbReference>
<dbReference type="PATRIC" id="fig|69279.3.peg.2287"/>
<dbReference type="Pfam" id="PF08240">
    <property type="entry name" value="ADH_N"/>
    <property type="match status" value="1"/>
</dbReference>
<evidence type="ECO:0000256" key="5">
    <source>
        <dbReference type="ARBA" id="ARBA00023002"/>
    </source>
</evidence>
<comment type="caution">
    <text evidence="8">The sequence shown here is derived from an EMBL/GenBank/DDBJ whole genome shotgun (WGS) entry which is preliminary data.</text>
</comment>
<dbReference type="eggNOG" id="COG1063">
    <property type="taxonomic scope" value="Bacteria"/>
</dbReference>
<evidence type="ECO:0000256" key="2">
    <source>
        <dbReference type="ARBA" id="ARBA00008072"/>
    </source>
</evidence>
<proteinExistence type="inferred from homology"/>
<comment type="cofactor">
    <cofactor evidence="1 6">
        <name>Zn(2+)</name>
        <dbReference type="ChEBI" id="CHEBI:29105"/>
    </cofactor>
</comment>
<dbReference type="InterPro" id="IPR013149">
    <property type="entry name" value="ADH-like_C"/>
</dbReference>
<dbReference type="SUPFAM" id="SSF51735">
    <property type="entry name" value="NAD(P)-binding Rossmann-fold domains"/>
    <property type="match status" value="1"/>
</dbReference>
<evidence type="ECO:0000256" key="4">
    <source>
        <dbReference type="ARBA" id="ARBA00022833"/>
    </source>
</evidence>
<dbReference type="Proteomes" id="UP000019849">
    <property type="component" value="Unassembled WGS sequence"/>
</dbReference>
<dbReference type="AlphaFoldDB" id="A0A011UPM1"/>
<reference evidence="8 9" key="1">
    <citation type="submission" date="2014-02" db="EMBL/GenBank/DDBJ databases">
        <title>Aquamicrobium defluvii Genome sequencing.</title>
        <authorList>
            <person name="Wang X."/>
        </authorList>
    </citation>
    <scope>NUCLEOTIDE SEQUENCE [LARGE SCALE GENOMIC DNA]</scope>
    <source>
        <strain evidence="8 9">W13Z1</strain>
    </source>
</reference>
<dbReference type="HOGENOM" id="CLU_026673_11_0_5"/>
<dbReference type="EMBL" id="JENY01000014">
    <property type="protein sequence ID" value="EXL07848.1"/>
    <property type="molecule type" value="Genomic_DNA"/>
</dbReference>
<evidence type="ECO:0000313" key="9">
    <source>
        <dbReference type="Proteomes" id="UP000019849"/>
    </source>
</evidence>
<dbReference type="SUPFAM" id="SSF50129">
    <property type="entry name" value="GroES-like"/>
    <property type="match status" value="1"/>
</dbReference>
<evidence type="ECO:0000256" key="1">
    <source>
        <dbReference type="ARBA" id="ARBA00001947"/>
    </source>
</evidence>
<dbReference type="Gene3D" id="3.40.50.720">
    <property type="entry name" value="NAD(P)-binding Rossmann-like Domain"/>
    <property type="match status" value="1"/>
</dbReference>
<dbReference type="GO" id="GO:0008270">
    <property type="term" value="F:zinc ion binding"/>
    <property type="evidence" value="ECO:0007669"/>
    <property type="project" value="InterPro"/>
</dbReference>
<evidence type="ECO:0000259" key="7">
    <source>
        <dbReference type="SMART" id="SM00829"/>
    </source>
</evidence>
<comment type="similarity">
    <text evidence="2 6">Belongs to the zinc-containing alcohol dehydrogenase family.</text>
</comment>
<evidence type="ECO:0000313" key="8">
    <source>
        <dbReference type="EMBL" id="EXL07848.1"/>
    </source>
</evidence>
<dbReference type="InterPro" id="IPR020843">
    <property type="entry name" value="ER"/>
</dbReference>
<dbReference type="InterPro" id="IPR013154">
    <property type="entry name" value="ADH-like_N"/>
</dbReference>
<accession>A0A011UPM1</accession>
<dbReference type="Pfam" id="PF00107">
    <property type="entry name" value="ADH_zinc_N"/>
    <property type="match status" value="1"/>
</dbReference>
<dbReference type="SMART" id="SM00829">
    <property type="entry name" value="PKS_ER"/>
    <property type="match status" value="1"/>
</dbReference>
<keyword evidence="4 6" id="KW-0862">Zinc</keyword>
<gene>
    <name evidence="8" type="ORF">BG36_04465</name>
</gene>
<evidence type="ECO:0000256" key="3">
    <source>
        <dbReference type="ARBA" id="ARBA00022723"/>
    </source>
</evidence>